<name>A0ACA9NMJ2_9GLOM</name>
<comment type="caution">
    <text evidence="1">The sequence shown here is derived from an EMBL/GenBank/DDBJ whole genome shotgun (WGS) entry which is preliminary data.</text>
</comment>
<accession>A0ACA9NMJ2</accession>
<feature type="non-terminal residue" evidence="1">
    <location>
        <position position="1"/>
    </location>
</feature>
<feature type="non-terminal residue" evidence="1">
    <location>
        <position position="362"/>
    </location>
</feature>
<dbReference type="Proteomes" id="UP000789920">
    <property type="component" value="Unassembled WGS sequence"/>
</dbReference>
<evidence type="ECO:0000313" key="1">
    <source>
        <dbReference type="EMBL" id="CAG8660522.1"/>
    </source>
</evidence>
<evidence type="ECO:0000313" key="2">
    <source>
        <dbReference type="Proteomes" id="UP000789920"/>
    </source>
</evidence>
<keyword evidence="2" id="KW-1185">Reference proteome</keyword>
<dbReference type="EMBL" id="CAJVQC010014765">
    <property type="protein sequence ID" value="CAG8660522.1"/>
    <property type="molecule type" value="Genomic_DNA"/>
</dbReference>
<reference evidence="1" key="1">
    <citation type="submission" date="2021-06" db="EMBL/GenBank/DDBJ databases">
        <authorList>
            <person name="Kallberg Y."/>
            <person name="Tangrot J."/>
            <person name="Rosling A."/>
        </authorList>
    </citation>
    <scope>NUCLEOTIDE SEQUENCE</scope>
    <source>
        <strain evidence="1">MA461A</strain>
    </source>
</reference>
<sequence>LHIDPYYLESSDPTSFCHRYSPNPVLNIAGKFDFIVYTGDSVRHDKDKAFKRTEEQVLDAHKTVVEYVRKYFDLSRIKFIPTLGNNGEFEHNRLSQGPNAVLGNLSQIWAPLNLNLTSDFIKGGYFRQDIHSKLSVLSLNSLYFYKKNKIAPDCNVTDGPGALQLEWFERELKSARHEGRKIYISQHVSPLDDSNVVAYSPACFDAYVQLIGKYSDIICGHFTGHTDKDTVSFVTSTGKDEDAYSIFVLNETHASNITSVEDVVLVLTNAPSVKPTHNPAIRLYEYSTLTRNIGTLKDYTQYFVNLTEANEIGEAIWRIEYVASETYGMSSLKTKEWTRVLNKFRVPDSYAWKLYVKHITVS</sequence>
<protein>
    <submittedName>
        <fullName evidence="1">30208_t:CDS:1</fullName>
    </submittedName>
</protein>
<gene>
    <name evidence="1" type="ORF">RPERSI_LOCUS8257</name>
</gene>
<proteinExistence type="predicted"/>
<organism evidence="1 2">
    <name type="scientific">Racocetra persica</name>
    <dbReference type="NCBI Taxonomy" id="160502"/>
    <lineage>
        <taxon>Eukaryota</taxon>
        <taxon>Fungi</taxon>
        <taxon>Fungi incertae sedis</taxon>
        <taxon>Mucoromycota</taxon>
        <taxon>Glomeromycotina</taxon>
        <taxon>Glomeromycetes</taxon>
        <taxon>Diversisporales</taxon>
        <taxon>Gigasporaceae</taxon>
        <taxon>Racocetra</taxon>
    </lineage>
</organism>